<dbReference type="PANTHER" id="PTHR43861:SF1">
    <property type="entry name" value="TRANS-ACONITATE 2-METHYLTRANSFERASE"/>
    <property type="match status" value="1"/>
</dbReference>
<organism evidence="4 5">
    <name type="scientific">Nostoc punctiforme NIES-2108</name>
    <dbReference type="NCBI Taxonomy" id="1356359"/>
    <lineage>
        <taxon>Bacteria</taxon>
        <taxon>Bacillati</taxon>
        <taxon>Cyanobacteriota</taxon>
        <taxon>Cyanophyceae</taxon>
        <taxon>Nostocales</taxon>
        <taxon>Nostocaceae</taxon>
        <taxon>Nostoc</taxon>
    </lineage>
</organism>
<evidence type="ECO:0000313" key="5">
    <source>
        <dbReference type="Proteomes" id="UP000252085"/>
    </source>
</evidence>
<dbReference type="SUPFAM" id="SSF53335">
    <property type="entry name" value="S-adenosyl-L-methionine-dependent methyltransferases"/>
    <property type="match status" value="1"/>
</dbReference>
<protein>
    <recommendedName>
        <fullName evidence="3">Methyltransferase domain-containing protein</fullName>
    </recommendedName>
</protein>
<reference evidence="4 5" key="1">
    <citation type="submission" date="2016-04" db="EMBL/GenBank/DDBJ databases">
        <authorList>
            <person name="Evans L.H."/>
            <person name="Alamgir A."/>
            <person name="Owens N."/>
            <person name="Weber N.D."/>
            <person name="Virtaneva K."/>
            <person name="Barbian K."/>
            <person name="Babar A."/>
            <person name="Rosenke K."/>
        </authorList>
    </citation>
    <scope>NUCLEOTIDE SEQUENCE [LARGE SCALE GENOMIC DNA]</scope>
    <source>
        <strain evidence="4">NIES-2108</strain>
    </source>
</reference>
<dbReference type="Gene3D" id="3.40.50.150">
    <property type="entry name" value="Vaccinia Virus protein VP39"/>
    <property type="match status" value="1"/>
</dbReference>
<dbReference type="CDD" id="cd02440">
    <property type="entry name" value="AdoMet_MTases"/>
    <property type="match status" value="1"/>
</dbReference>
<comment type="caution">
    <text evidence="4">The sequence shown here is derived from an EMBL/GenBank/DDBJ whole genome shotgun (WGS) entry which is preliminary data.</text>
</comment>
<sequence length="253" mass="28690">MYLANNDANHDPIASVYNAIGIASEAETIALILEQLMLKHLSKEAHILDIGCANGQLVQQFHIRGYQTTGLDCSEKLLHYAQINAPESKFILSDIRKFESLPTYDAVFSRNTLGFILNLDELTTVFRNVYAAMHNNGLFVFTIVTVDSVSRESLLEDFNICDITDKYVYLEEGKYNPEERTRELKSTTFELINGMWKRSDSTLLDKAYFSSEIQSALENVGFIEINHYNSKDFGDPTPTGEDCFVCRKPSLTR</sequence>
<feature type="domain" description="Methyltransferase" evidence="3">
    <location>
        <begin position="47"/>
        <end position="137"/>
    </location>
</feature>
<dbReference type="GO" id="GO:0008168">
    <property type="term" value="F:methyltransferase activity"/>
    <property type="evidence" value="ECO:0007669"/>
    <property type="project" value="UniProtKB-KW"/>
</dbReference>
<dbReference type="AlphaFoldDB" id="A0A367RJ80"/>
<proteinExistence type="predicted"/>
<evidence type="ECO:0000256" key="1">
    <source>
        <dbReference type="ARBA" id="ARBA00022603"/>
    </source>
</evidence>
<dbReference type="GO" id="GO:0032259">
    <property type="term" value="P:methylation"/>
    <property type="evidence" value="ECO:0007669"/>
    <property type="project" value="UniProtKB-KW"/>
</dbReference>
<dbReference type="Pfam" id="PF13649">
    <property type="entry name" value="Methyltransf_25"/>
    <property type="match status" value="1"/>
</dbReference>
<dbReference type="InterPro" id="IPR029063">
    <property type="entry name" value="SAM-dependent_MTases_sf"/>
</dbReference>
<gene>
    <name evidence="4" type="ORF">A6769_15950</name>
</gene>
<accession>A0A367RJ80</accession>
<dbReference type="PANTHER" id="PTHR43861">
    <property type="entry name" value="TRANS-ACONITATE 2-METHYLTRANSFERASE-RELATED"/>
    <property type="match status" value="1"/>
</dbReference>
<evidence type="ECO:0000259" key="3">
    <source>
        <dbReference type="Pfam" id="PF13649"/>
    </source>
</evidence>
<dbReference type="InterPro" id="IPR041698">
    <property type="entry name" value="Methyltransf_25"/>
</dbReference>
<dbReference type="Proteomes" id="UP000252085">
    <property type="component" value="Unassembled WGS sequence"/>
</dbReference>
<dbReference type="EMBL" id="LXQE01000148">
    <property type="protein sequence ID" value="RCJ36616.1"/>
    <property type="molecule type" value="Genomic_DNA"/>
</dbReference>
<evidence type="ECO:0000313" key="4">
    <source>
        <dbReference type="EMBL" id="RCJ36616.1"/>
    </source>
</evidence>
<keyword evidence="1" id="KW-0489">Methyltransferase</keyword>
<keyword evidence="2" id="KW-0808">Transferase</keyword>
<dbReference type="Gene3D" id="2.20.25.110">
    <property type="entry name" value="S-adenosyl-L-methionine-dependent methyltransferases"/>
    <property type="match status" value="1"/>
</dbReference>
<name>A0A367RJ80_NOSPU</name>
<evidence type="ECO:0000256" key="2">
    <source>
        <dbReference type="ARBA" id="ARBA00022679"/>
    </source>
</evidence>